<evidence type="ECO:0000256" key="7">
    <source>
        <dbReference type="ARBA" id="ARBA00023146"/>
    </source>
</evidence>
<comment type="similarity">
    <text evidence="1 10">Belongs to the class-I aminoacyl-tRNA synthetase family.</text>
</comment>
<comment type="caution">
    <text evidence="12">The sequence shown here is derived from an EMBL/GenBank/DDBJ whole genome shotgun (WGS) entry which is preliminary data.</text>
</comment>
<keyword evidence="3 10" id="KW-0436">Ligase</keyword>
<reference evidence="12 13" key="1">
    <citation type="submission" date="2023-05" db="EMBL/GenBank/DDBJ databases">
        <title>B98-5 Cell Line De Novo Hybrid Assembly: An Optical Mapping Approach.</title>
        <authorList>
            <person name="Kananen K."/>
            <person name="Auerbach J.A."/>
            <person name="Kautto E."/>
            <person name="Blachly J.S."/>
        </authorList>
    </citation>
    <scope>NUCLEOTIDE SEQUENCE [LARGE SCALE GENOMIC DNA]</scope>
    <source>
        <strain evidence="12">B95-8</strain>
        <tissue evidence="12">Cell line</tissue>
    </source>
</reference>
<comment type="catalytic activity">
    <reaction evidence="9">
        <text>tRNA(Tyr) + L-tyrosine + ATP = L-tyrosyl-tRNA(Tyr) + AMP + diphosphate + H(+)</text>
        <dbReference type="Rhea" id="RHEA:10220"/>
        <dbReference type="Rhea" id="RHEA-COMP:9706"/>
        <dbReference type="Rhea" id="RHEA-COMP:9707"/>
        <dbReference type="ChEBI" id="CHEBI:15378"/>
        <dbReference type="ChEBI" id="CHEBI:30616"/>
        <dbReference type="ChEBI" id="CHEBI:33019"/>
        <dbReference type="ChEBI" id="CHEBI:58315"/>
        <dbReference type="ChEBI" id="CHEBI:78442"/>
        <dbReference type="ChEBI" id="CHEBI:78536"/>
        <dbReference type="ChEBI" id="CHEBI:456215"/>
        <dbReference type="EC" id="6.1.1.1"/>
    </reaction>
</comment>
<dbReference type="PANTHER" id="PTHR46264:SF4">
    <property type="entry name" value="TYROSINE--TRNA LIGASE, CYTOPLASMIC"/>
    <property type="match status" value="1"/>
</dbReference>
<keyword evidence="5 10" id="KW-0067">ATP-binding</keyword>
<dbReference type="InterPro" id="IPR050489">
    <property type="entry name" value="Tyr-tRNA_synthase"/>
</dbReference>
<dbReference type="Gene3D" id="1.10.240.10">
    <property type="entry name" value="Tyrosyl-Transfer RNA Synthetase"/>
    <property type="match status" value="1"/>
</dbReference>
<dbReference type="InterPro" id="IPR002305">
    <property type="entry name" value="aa-tRNA-synth_Ic"/>
</dbReference>
<keyword evidence="7 10" id="KW-0030">Aminoacyl-tRNA synthetase</keyword>
<evidence type="ECO:0000256" key="6">
    <source>
        <dbReference type="ARBA" id="ARBA00022917"/>
    </source>
</evidence>
<dbReference type="Gene3D" id="3.40.50.620">
    <property type="entry name" value="HUPs"/>
    <property type="match status" value="1"/>
</dbReference>
<dbReference type="GO" id="GO:0016874">
    <property type="term" value="F:ligase activity"/>
    <property type="evidence" value="ECO:0007669"/>
    <property type="project" value="UniProtKB-KW"/>
</dbReference>
<evidence type="ECO:0000256" key="9">
    <source>
        <dbReference type="ARBA" id="ARBA00048248"/>
    </source>
</evidence>
<dbReference type="Proteomes" id="UP001266305">
    <property type="component" value="Unassembled WGS sequence"/>
</dbReference>
<keyword evidence="13" id="KW-1185">Reference proteome</keyword>
<proteinExistence type="inferred from homology"/>
<gene>
    <name evidence="12" type="primary">YARS1</name>
    <name evidence="12" type="ORF">P7K49_015910</name>
</gene>
<evidence type="ECO:0000256" key="4">
    <source>
        <dbReference type="ARBA" id="ARBA00022741"/>
    </source>
</evidence>
<evidence type="ECO:0000256" key="5">
    <source>
        <dbReference type="ARBA" id="ARBA00022840"/>
    </source>
</evidence>
<evidence type="ECO:0000256" key="8">
    <source>
        <dbReference type="ARBA" id="ARBA00033323"/>
    </source>
</evidence>
<feature type="region of interest" description="Disordered" evidence="11">
    <location>
        <begin position="508"/>
        <end position="528"/>
    </location>
</feature>
<dbReference type="InterPro" id="IPR014729">
    <property type="entry name" value="Rossmann-like_a/b/a_fold"/>
</dbReference>
<keyword evidence="4 10" id="KW-0547">Nucleotide-binding</keyword>
<organism evidence="12 13">
    <name type="scientific">Saguinus oedipus</name>
    <name type="common">Cotton-top tamarin</name>
    <name type="synonym">Oedipomidas oedipus</name>
    <dbReference type="NCBI Taxonomy" id="9490"/>
    <lineage>
        <taxon>Eukaryota</taxon>
        <taxon>Metazoa</taxon>
        <taxon>Chordata</taxon>
        <taxon>Craniata</taxon>
        <taxon>Vertebrata</taxon>
        <taxon>Euteleostomi</taxon>
        <taxon>Mammalia</taxon>
        <taxon>Eutheria</taxon>
        <taxon>Euarchontoglires</taxon>
        <taxon>Primates</taxon>
        <taxon>Haplorrhini</taxon>
        <taxon>Platyrrhini</taxon>
        <taxon>Cebidae</taxon>
        <taxon>Callitrichinae</taxon>
        <taxon>Saguinus</taxon>
    </lineage>
</organism>
<dbReference type="InterPro" id="IPR002307">
    <property type="entry name" value="Tyr-tRNA-ligase"/>
</dbReference>
<evidence type="ECO:0000256" key="10">
    <source>
        <dbReference type="RuleBase" id="RU363036"/>
    </source>
</evidence>
<evidence type="ECO:0000256" key="2">
    <source>
        <dbReference type="ARBA" id="ARBA00013160"/>
    </source>
</evidence>
<dbReference type="CDD" id="cd00805">
    <property type="entry name" value="TyrRS_core"/>
    <property type="match status" value="1"/>
</dbReference>
<evidence type="ECO:0000256" key="1">
    <source>
        <dbReference type="ARBA" id="ARBA00005594"/>
    </source>
</evidence>
<name>A0ABQ9VAW4_SAGOE</name>
<dbReference type="EMBL" id="JASSZA010000007">
    <property type="protein sequence ID" value="KAK2106396.1"/>
    <property type="molecule type" value="Genomic_DNA"/>
</dbReference>
<evidence type="ECO:0000256" key="11">
    <source>
        <dbReference type="SAM" id="MobiDB-lite"/>
    </source>
</evidence>
<keyword evidence="6 10" id="KW-0648">Protein biosynthesis</keyword>
<evidence type="ECO:0000313" key="13">
    <source>
        <dbReference type="Proteomes" id="UP001266305"/>
    </source>
</evidence>
<dbReference type="Pfam" id="PF00579">
    <property type="entry name" value="tRNA-synt_1b"/>
    <property type="match status" value="2"/>
</dbReference>
<protein>
    <recommendedName>
        <fullName evidence="2">tyrosine--tRNA ligase</fullName>
        <ecNumber evidence="2">6.1.1.1</ecNumber>
    </recommendedName>
    <alternativeName>
        <fullName evidence="8">Tyrosyl-tRNA synthetase</fullName>
    </alternativeName>
</protein>
<dbReference type="PANTHER" id="PTHR46264">
    <property type="entry name" value="TYROSINE-TRNA LIGASE"/>
    <property type="match status" value="1"/>
</dbReference>
<accession>A0ABQ9VAW4</accession>
<sequence length="528" mass="59223">MTHYRVQNTVLDMSPLSNIGGDTSSSTNLHWLSALRAWLDLLDGSEPGSPEVLGEEKLKEILKERELKIYWGTATTGKPHVAYFVPMSKIADFLKAGCEVTILFADLHAYLDNMKAPWELLELRVSYYENVIKAMLESIGVPLEKLKFIKGTDYQLSNFKEGINTGVQDSGYSEGRSGRELWRTAQELQKEYTLDVYRLSSVVTQHDSKKAGAEVVKQVEHPLLSGLLYPGLQVLKGDGIFFKALDEEYLKVDAQFGGIDQRKIFTFAEKFPRRGITSWNYCPFTEHLYLPALGYSKRVHLMNPMVPGLTGSKMSSSEEGDTRYYDESKIDLLDRKEDVKKKLKKAFCEPGNVENNGVLSFIKHVLFPLKSEFVILRDEKWGGNKTYTAYMDLEKDFAAEVVHPGDLKNSVEVALNKLLDPIREKFNTPALKKLASAAYPDPSKQKSMAKGPAKNSEPEEVIPSRLDIRTEDFVPSGLEPLFWASFPLSIDLLFTVYPNHQNYPEINAGAPASDGKASSCAPPISQPT</sequence>
<dbReference type="SUPFAM" id="SSF52374">
    <property type="entry name" value="Nucleotidylyl transferase"/>
    <property type="match status" value="1"/>
</dbReference>
<evidence type="ECO:0000256" key="3">
    <source>
        <dbReference type="ARBA" id="ARBA00022598"/>
    </source>
</evidence>
<dbReference type="EC" id="6.1.1.1" evidence="2"/>
<feature type="region of interest" description="Disordered" evidence="11">
    <location>
        <begin position="437"/>
        <end position="464"/>
    </location>
</feature>
<evidence type="ECO:0000313" key="12">
    <source>
        <dbReference type="EMBL" id="KAK2106396.1"/>
    </source>
</evidence>